<evidence type="ECO:0000313" key="4">
    <source>
        <dbReference type="EMBL" id="QDT09176.1"/>
    </source>
</evidence>
<feature type="region of interest" description="Disordered" evidence="1">
    <location>
        <begin position="256"/>
        <end position="277"/>
    </location>
</feature>
<protein>
    <recommendedName>
        <fullName evidence="3">GYF domain-containing protein</fullName>
    </recommendedName>
</protein>
<evidence type="ECO:0000256" key="1">
    <source>
        <dbReference type="SAM" id="MobiDB-lite"/>
    </source>
</evidence>
<feature type="compositionally biased region" description="Polar residues" evidence="1">
    <location>
        <begin position="201"/>
        <end position="217"/>
    </location>
</feature>
<accession>A0A517NPX6</accession>
<feature type="transmembrane region" description="Helical" evidence="2">
    <location>
        <begin position="286"/>
        <end position="306"/>
    </location>
</feature>
<feature type="region of interest" description="Disordered" evidence="1">
    <location>
        <begin position="201"/>
        <end position="240"/>
    </location>
</feature>
<reference evidence="4 5" key="1">
    <citation type="submission" date="2019-02" db="EMBL/GenBank/DDBJ databases">
        <title>Deep-cultivation of Planctomycetes and their phenomic and genomic characterization uncovers novel biology.</title>
        <authorList>
            <person name="Wiegand S."/>
            <person name="Jogler M."/>
            <person name="Boedeker C."/>
            <person name="Pinto D."/>
            <person name="Vollmers J."/>
            <person name="Rivas-Marin E."/>
            <person name="Kohn T."/>
            <person name="Peeters S.H."/>
            <person name="Heuer A."/>
            <person name="Rast P."/>
            <person name="Oberbeckmann S."/>
            <person name="Bunk B."/>
            <person name="Jeske O."/>
            <person name="Meyerdierks A."/>
            <person name="Storesund J.E."/>
            <person name="Kallscheuer N."/>
            <person name="Luecker S."/>
            <person name="Lage O.M."/>
            <person name="Pohl T."/>
            <person name="Merkel B.J."/>
            <person name="Hornburger P."/>
            <person name="Mueller R.-W."/>
            <person name="Bruemmer F."/>
            <person name="Labrenz M."/>
            <person name="Spormann A.M."/>
            <person name="Op den Camp H."/>
            <person name="Overmann J."/>
            <person name="Amann R."/>
            <person name="Jetten M.S.M."/>
            <person name="Mascher T."/>
            <person name="Medema M.H."/>
            <person name="Devos D.P."/>
            <person name="Kaster A.-K."/>
            <person name="Ovreas L."/>
            <person name="Rohde M."/>
            <person name="Galperin M.Y."/>
            <person name="Jogler C."/>
        </authorList>
    </citation>
    <scope>NUCLEOTIDE SEQUENCE [LARGE SCALE GENOMIC DNA]</scope>
    <source>
        <strain evidence="4 5">K23_9</strain>
    </source>
</reference>
<dbReference type="InterPro" id="IPR035445">
    <property type="entry name" value="GYF-like_dom_sf"/>
</dbReference>
<gene>
    <name evidence="4" type="ORF">K239x_11210</name>
</gene>
<dbReference type="AlphaFoldDB" id="A0A517NPX6"/>
<feature type="compositionally biased region" description="Low complexity" evidence="1">
    <location>
        <begin position="225"/>
        <end position="237"/>
    </location>
</feature>
<keyword evidence="2" id="KW-1133">Transmembrane helix</keyword>
<evidence type="ECO:0000259" key="3">
    <source>
        <dbReference type="Pfam" id="PF14237"/>
    </source>
</evidence>
<keyword evidence="2" id="KW-0472">Membrane</keyword>
<dbReference type="RefSeq" id="WP_145416695.1">
    <property type="nucleotide sequence ID" value="NZ_CP036526.1"/>
</dbReference>
<dbReference type="Pfam" id="PF14237">
    <property type="entry name" value="GYF_2"/>
    <property type="match status" value="1"/>
</dbReference>
<dbReference type="Proteomes" id="UP000319817">
    <property type="component" value="Chromosome"/>
</dbReference>
<dbReference type="InterPro" id="IPR025640">
    <property type="entry name" value="GYF_2"/>
</dbReference>
<sequence length="307" mass="32069">MGVRFACHRCGKHLNIKQELAGRRGICPNCATRFRIPLQDAAQSCPIESSHASPATTATAQVADGAVHRGGTHAAAVATKMPVTSAAGITASGTVAPIVASPGVSSLDLLTGDPEATWYVRPPTGGQYGPADAEVLRQWISEGRVASTALLWRDGWPQWREASEALPELAAQFPDVAAKGTTSDANGSATAKTLPVAVSAQQPSNGQANPGTVNPANETAHVVESSQSDASANQSASVESSKFGYEDSDFANGVPYTTLTTESPKLKGRDDVGSVRRDRTSKRTQSIIWLGLVALVLVVAIIYLVIR</sequence>
<organism evidence="4 5">
    <name type="scientific">Stieleria marina</name>
    <dbReference type="NCBI Taxonomy" id="1930275"/>
    <lineage>
        <taxon>Bacteria</taxon>
        <taxon>Pseudomonadati</taxon>
        <taxon>Planctomycetota</taxon>
        <taxon>Planctomycetia</taxon>
        <taxon>Pirellulales</taxon>
        <taxon>Pirellulaceae</taxon>
        <taxon>Stieleria</taxon>
    </lineage>
</organism>
<keyword evidence="5" id="KW-1185">Reference proteome</keyword>
<evidence type="ECO:0000313" key="5">
    <source>
        <dbReference type="Proteomes" id="UP000319817"/>
    </source>
</evidence>
<keyword evidence="2" id="KW-0812">Transmembrane</keyword>
<dbReference type="SUPFAM" id="SSF55277">
    <property type="entry name" value="GYF domain"/>
    <property type="match status" value="1"/>
</dbReference>
<dbReference type="OrthoDB" id="292769at2"/>
<name>A0A517NPX6_9BACT</name>
<dbReference type="EMBL" id="CP036526">
    <property type="protein sequence ID" value="QDT09176.1"/>
    <property type="molecule type" value="Genomic_DNA"/>
</dbReference>
<feature type="compositionally biased region" description="Basic and acidic residues" evidence="1">
    <location>
        <begin position="264"/>
        <end position="277"/>
    </location>
</feature>
<evidence type="ECO:0000256" key="2">
    <source>
        <dbReference type="SAM" id="Phobius"/>
    </source>
</evidence>
<feature type="domain" description="GYF" evidence="3">
    <location>
        <begin position="118"/>
        <end position="164"/>
    </location>
</feature>
<proteinExistence type="predicted"/>